<feature type="signal peptide" evidence="2">
    <location>
        <begin position="1"/>
        <end position="20"/>
    </location>
</feature>
<evidence type="ECO:0000313" key="6">
    <source>
        <dbReference type="Proteomes" id="UP000250572"/>
    </source>
</evidence>
<feature type="domain" description="Immunoglobulin" evidence="4">
    <location>
        <begin position="43"/>
        <end position="126"/>
    </location>
</feature>
<evidence type="ECO:0000313" key="5">
    <source>
        <dbReference type="EMBL" id="PWA33407.1"/>
    </source>
</evidence>
<comment type="caution">
    <text evidence="5">The sequence shown here is derived from an EMBL/GenBank/DDBJ whole genome shotgun (WGS) entry which is preliminary data.</text>
</comment>
<protein>
    <recommendedName>
        <fullName evidence="7">Ig-like domain-containing protein</fullName>
    </recommendedName>
</protein>
<dbReference type="SUPFAM" id="SSF48726">
    <property type="entry name" value="Immunoglobulin"/>
    <property type="match status" value="2"/>
</dbReference>
<dbReference type="SMART" id="SM00408">
    <property type="entry name" value="IGc2"/>
    <property type="match status" value="2"/>
</dbReference>
<keyword evidence="2" id="KW-0732">Signal</keyword>
<dbReference type="InterPro" id="IPR003599">
    <property type="entry name" value="Ig_sub"/>
</dbReference>
<dbReference type="SMART" id="SM00409">
    <property type="entry name" value="IG"/>
    <property type="match status" value="2"/>
</dbReference>
<name>A0A315WFD7_GAMAF</name>
<evidence type="ECO:0000259" key="4">
    <source>
        <dbReference type="SMART" id="SM00409"/>
    </source>
</evidence>
<dbReference type="AlphaFoldDB" id="A0A315WFD7"/>
<keyword evidence="1" id="KW-1133">Transmembrane helix</keyword>
<dbReference type="Gene3D" id="2.60.40.10">
    <property type="entry name" value="Immunoglobulins"/>
    <property type="match status" value="2"/>
</dbReference>
<dbReference type="Pfam" id="PF07686">
    <property type="entry name" value="V-set"/>
    <property type="match status" value="1"/>
</dbReference>
<reference evidence="5 6" key="1">
    <citation type="journal article" date="2018" name="G3 (Bethesda)">
        <title>A High-Quality Reference Genome for the Invasive Mosquitofish Gambusia affinis Using a Chicago Library.</title>
        <authorList>
            <person name="Hoffberg S.L."/>
            <person name="Troendle N.J."/>
            <person name="Glenn T.C."/>
            <person name="Mahmud O."/>
            <person name="Louha S."/>
            <person name="Chalopin D."/>
            <person name="Bennetzen J.L."/>
            <person name="Mauricio R."/>
        </authorList>
    </citation>
    <scope>NUCLEOTIDE SEQUENCE [LARGE SCALE GENOMIC DNA]</scope>
    <source>
        <strain evidence="5">NE01/NJP1002.9</strain>
        <tissue evidence="5">Muscle</tissue>
    </source>
</reference>
<sequence length="387" mass="43975">MLKFIIFCHVLFLVHDVIDGVENSTDLQAKSFRFLASLSPSEVIRFSVLEGHHVCLPCGGFAGSNVIWTHQNQRVLVTRQSSYQTNHYRQHYVLLGDGGLCILKLEDTDSGEYECKQRLVAELQVLTGHDFTVSRGRTLLLPCRGSSKSKHRWFRQREGQKEEVIFTRFRNGTGKAEIDGNRLSYINDALQIADLQPGDAGEYICNRVLQAKLTILEEHLVPASIPSSTTIRTVSAVSVVFETENPPKKRPENALLLVAVIGLGLMIILIALVCIFLTSIKCRKRRRHRYAAKRREETELQLWMTYNAQTEYEVFKRPSLQDDTIHYASLGRQSWSQRPSWSPPDQSSSNVWCSRGTLEFDTCEIGSAPDNHKHHHKADCNKLIVLD</sequence>
<dbReference type="InterPro" id="IPR003598">
    <property type="entry name" value="Ig_sub2"/>
</dbReference>
<evidence type="ECO:0000259" key="3">
    <source>
        <dbReference type="SMART" id="SM00408"/>
    </source>
</evidence>
<keyword evidence="6" id="KW-1185">Reference proteome</keyword>
<dbReference type="InterPro" id="IPR013783">
    <property type="entry name" value="Ig-like_fold"/>
</dbReference>
<dbReference type="EMBL" id="NHOQ01000064">
    <property type="protein sequence ID" value="PWA33407.1"/>
    <property type="molecule type" value="Genomic_DNA"/>
</dbReference>
<feature type="transmembrane region" description="Helical" evidence="1">
    <location>
        <begin position="254"/>
        <end position="280"/>
    </location>
</feature>
<dbReference type="InterPro" id="IPR013106">
    <property type="entry name" value="Ig_V-set"/>
</dbReference>
<accession>A0A315WFD7</accession>
<gene>
    <name evidence="5" type="ORF">CCH79_00014116</name>
</gene>
<dbReference type="PANTHER" id="PTHR11422:SF10">
    <property type="entry name" value="IG-LIKE DOMAIN-CONTAINING PROTEIN"/>
    <property type="match status" value="1"/>
</dbReference>
<proteinExistence type="predicted"/>
<organism evidence="5 6">
    <name type="scientific">Gambusia affinis</name>
    <name type="common">Western mosquitofish</name>
    <name type="synonym">Heterandria affinis</name>
    <dbReference type="NCBI Taxonomy" id="33528"/>
    <lineage>
        <taxon>Eukaryota</taxon>
        <taxon>Metazoa</taxon>
        <taxon>Chordata</taxon>
        <taxon>Craniata</taxon>
        <taxon>Vertebrata</taxon>
        <taxon>Euteleostomi</taxon>
        <taxon>Actinopterygii</taxon>
        <taxon>Neopterygii</taxon>
        <taxon>Teleostei</taxon>
        <taxon>Neoteleostei</taxon>
        <taxon>Acanthomorphata</taxon>
        <taxon>Ovalentaria</taxon>
        <taxon>Atherinomorphae</taxon>
        <taxon>Cyprinodontiformes</taxon>
        <taxon>Poeciliidae</taxon>
        <taxon>Poeciliinae</taxon>
        <taxon>Gambusia</taxon>
    </lineage>
</organism>
<keyword evidence="1" id="KW-0472">Membrane</keyword>
<keyword evidence="1" id="KW-0812">Transmembrane</keyword>
<dbReference type="Proteomes" id="UP000250572">
    <property type="component" value="Unassembled WGS sequence"/>
</dbReference>
<feature type="domain" description="Immunoglobulin subtype 2" evidence="3">
    <location>
        <begin position="134"/>
        <end position="212"/>
    </location>
</feature>
<feature type="domain" description="Immunoglobulin subtype 2" evidence="3">
    <location>
        <begin position="49"/>
        <end position="122"/>
    </location>
</feature>
<dbReference type="PANTHER" id="PTHR11422">
    <property type="entry name" value="T-CELL SURFACE GLYCOPROTEIN CD4"/>
    <property type="match status" value="1"/>
</dbReference>
<evidence type="ECO:0008006" key="7">
    <source>
        <dbReference type="Google" id="ProtNLM"/>
    </source>
</evidence>
<evidence type="ECO:0000256" key="1">
    <source>
        <dbReference type="SAM" id="Phobius"/>
    </source>
</evidence>
<feature type="domain" description="Immunoglobulin" evidence="4">
    <location>
        <begin position="128"/>
        <end position="216"/>
    </location>
</feature>
<feature type="chain" id="PRO_5016417822" description="Ig-like domain-containing protein" evidence="2">
    <location>
        <begin position="21"/>
        <end position="387"/>
    </location>
</feature>
<evidence type="ECO:0000256" key="2">
    <source>
        <dbReference type="SAM" id="SignalP"/>
    </source>
</evidence>
<dbReference type="InterPro" id="IPR036179">
    <property type="entry name" value="Ig-like_dom_sf"/>
</dbReference>